<evidence type="ECO:0000313" key="8">
    <source>
        <dbReference type="EMBL" id="MCY0148650.1"/>
    </source>
</evidence>
<accession>A0ABT3ZA28</accession>
<evidence type="ECO:0000256" key="4">
    <source>
        <dbReference type="ARBA" id="ARBA00048391"/>
    </source>
</evidence>
<dbReference type="NCBIfam" id="TIGR03534">
    <property type="entry name" value="RF_mod_PrmC"/>
    <property type="match status" value="1"/>
</dbReference>
<dbReference type="NCBIfam" id="TIGR00536">
    <property type="entry name" value="hemK_fam"/>
    <property type="match status" value="1"/>
</dbReference>
<dbReference type="InterPro" id="IPR007848">
    <property type="entry name" value="Small_mtfrase_dom"/>
</dbReference>
<feature type="binding site" evidence="5">
    <location>
        <position position="156"/>
    </location>
    <ligand>
        <name>S-adenosyl-L-methionine</name>
        <dbReference type="ChEBI" id="CHEBI:59789"/>
    </ligand>
</feature>
<dbReference type="SUPFAM" id="SSF53335">
    <property type="entry name" value="S-adenosyl-L-methionine-dependent methyltransferases"/>
    <property type="match status" value="1"/>
</dbReference>
<dbReference type="Pfam" id="PF17827">
    <property type="entry name" value="PrmC_N"/>
    <property type="match status" value="1"/>
</dbReference>
<dbReference type="InterPro" id="IPR019874">
    <property type="entry name" value="RF_methyltr_PrmC"/>
</dbReference>
<dbReference type="InterPro" id="IPR050320">
    <property type="entry name" value="N5-glutamine_MTase"/>
</dbReference>
<feature type="domain" description="Release factor glutamine methyltransferase N-terminal" evidence="7">
    <location>
        <begin position="19"/>
        <end position="84"/>
    </location>
</feature>
<comment type="caution">
    <text evidence="8">The sequence shown here is derived from an EMBL/GenBank/DDBJ whole genome shotgun (WGS) entry which is preliminary data.</text>
</comment>
<dbReference type="Pfam" id="PF05175">
    <property type="entry name" value="MTS"/>
    <property type="match status" value="1"/>
</dbReference>
<comment type="catalytic activity">
    <reaction evidence="4 5">
        <text>L-glutaminyl-[peptide chain release factor] + S-adenosyl-L-methionine = N(5)-methyl-L-glutaminyl-[peptide chain release factor] + S-adenosyl-L-homocysteine + H(+)</text>
        <dbReference type="Rhea" id="RHEA:42896"/>
        <dbReference type="Rhea" id="RHEA-COMP:10271"/>
        <dbReference type="Rhea" id="RHEA-COMP:10272"/>
        <dbReference type="ChEBI" id="CHEBI:15378"/>
        <dbReference type="ChEBI" id="CHEBI:30011"/>
        <dbReference type="ChEBI" id="CHEBI:57856"/>
        <dbReference type="ChEBI" id="CHEBI:59789"/>
        <dbReference type="ChEBI" id="CHEBI:61891"/>
        <dbReference type="EC" id="2.1.1.297"/>
    </reaction>
</comment>
<dbReference type="RefSeq" id="WP_267654192.1">
    <property type="nucleotide sequence ID" value="NZ_JAOVZR010000001.1"/>
</dbReference>
<name>A0ABT3ZA28_9HYPH</name>
<dbReference type="InterPro" id="IPR002052">
    <property type="entry name" value="DNA_methylase_N6_adenine_CS"/>
</dbReference>
<protein>
    <recommendedName>
        <fullName evidence="5">Release factor glutamine methyltransferase</fullName>
        <shortName evidence="5">RF MTase</shortName>
        <ecNumber evidence="5">2.1.1.297</ecNumber>
    </recommendedName>
    <alternativeName>
        <fullName evidence="5">N5-glutamine methyltransferase PrmC</fullName>
    </alternativeName>
    <alternativeName>
        <fullName evidence="5">Protein-(glutamine-N5) MTase PrmC</fullName>
    </alternativeName>
    <alternativeName>
        <fullName evidence="5">Protein-glutamine N-methyltransferase PrmC</fullName>
    </alternativeName>
</protein>
<gene>
    <name evidence="5 8" type="primary">prmC</name>
    <name evidence="8" type="ORF">OEG84_13310</name>
</gene>
<keyword evidence="9" id="KW-1185">Reference proteome</keyword>
<keyword evidence="2 5" id="KW-0808">Transferase</keyword>
<dbReference type="InterPro" id="IPR029063">
    <property type="entry name" value="SAM-dependent_MTases_sf"/>
</dbReference>
<keyword evidence="1 5" id="KW-0489">Methyltransferase</keyword>
<proteinExistence type="inferred from homology"/>
<organism evidence="8 9">
    <name type="scientific">Hoeflea algicola</name>
    <dbReference type="NCBI Taxonomy" id="2983763"/>
    <lineage>
        <taxon>Bacteria</taxon>
        <taxon>Pseudomonadati</taxon>
        <taxon>Pseudomonadota</taxon>
        <taxon>Alphaproteobacteria</taxon>
        <taxon>Hyphomicrobiales</taxon>
        <taxon>Rhizobiaceae</taxon>
        <taxon>Hoeflea</taxon>
    </lineage>
</organism>
<evidence type="ECO:0000256" key="1">
    <source>
        <dbReference type="ARBA" id="ARBA00022603"/>
    </source>
</evidence>
<feature type="binding site" evidence="5">
    <location>
        <begin position="133"/>
        <end position="137"/>
    </location>
    <ligand>
        <name>S-adenosyl-L-methionine</name>
        <dbReference type="ChEBI" id="CHEBI:59789"/>
    </ligand>
</feature>
<dbReference type="Gene3D" id="3.40.50.150">
    <property type="entry name" value="Vaccinia Virus protein VP39"/>
    <property type="match status" value="1"/>
</dbReference>
<evidence type="ECO:0000256" key="2">
    <source>
        <dbReference type="ARBA" id="ARBA00022679"/>
    </source>
</evidence>
<feature type="binding site" evidence="5">
    <location>
        <position position="199"/>
    </location>
    <ligand>
        <name>S-adenosyl-L-methionine</name>
        <dbReference type="ChEBI" id="CHEBI:59789"/>
    </ligand>
</feature>
<dbReference type="HAMAP" id="MF_02126">
    <property type="entry name" value="RF_methyltr_PrmC"/>
    <property type="match status" value="1"/>
</dbReference>
<dbReference type="EMBL" id="JAOVZR010000001">
    <property type="protein sequence ID" value="MCY0148650.1"/>
    <property type="molecule type" value="Genomic_DNA"/>
</dbReference>
<dbReference type="CDD" id="cd02440">
    <property type="entry name" value="AdoMet_MTases"/>
    <property type="match status" value="1"/>
</dbReference>
<keyword evidence="3 5" id="KW-0949">S-adenosyl-L-methionine</keyword>
<comment type="similarity">
    <text evidence="5">Belongs to the protein N5-glutamine methyltransferase family. PrmC subfamily.</text>
</comment>
<feature type="domain" description="Methyltransferase small" evidence="6">
    <location>
        <begin position="120"/>
        <end position="202"/>
    </location>
</feature>
<evidence type="ECO:0000256" key="3">
    <source>
        <dbReference type="ARBA" id="ARBA00022691"/>
    </source>
</evidence>
<evidence type="ECO:0000256" key="5">
    <source>
        <dbReference type="HAMAP-Rule" id="MF_02126"/>
    </source>
</evidence>
<dbReference type="PROSITE" id="PS00092">
    <property type="entry name" value="N6_MTASE"/>
    <property type="match status" value="1"/>
</dbReference>
<dbReference type="PANTHER" id="PTHR18895">
    <property type="entry name" value="HEMK METHYLTRANSFERASE"/>
    <property type="match status" value="1"/>
</dbReference>
<dbReference type="EC" id="2.1.1.297" evidence="5"/>
<evidence type="ECO:0000259" key="7">
    <source>
        <dbReference type="Pfam" id="PF17827"/>
    </source>
</evidence>
<comment type="function">
    <text evidence="5">Methylates the class 1 translation termination release factors RF1/PrfA and RF2/PrfB on the glutamine residue of the universally conserved GGQ motif.</text>
</comment>
<dbReference type="InterPro" id="IPR040758">
    <property type="entry name" value="PrmC_N"/>
</dbReference>
<dbReference type="PANTHER" id="PTHR18895:SF74">
    <property type="entry name" value="MTRF1L RELEASE FACTOR GLUTAMINE METHYLTRANSFERASE"/>
    <property type="match status" value="1"/>
</dbReference>
<evidence type="ECO:0000259" key="6">
    <source>
        <dbReference type="Pfam" id="PF05175"/>
    </source>
</evidence>
<dbReference type="InterPro" id="IPR004556">
    <property type="entry name" value="HemK-like"/>
</dbReference>
<reference evidence="8" key="1">
    <citation type="submission" date="2022-10" db="EMBL/GenBank/DDBJ databases">
        <title>Hoeflea sp. G2-23, isolated from marine algae.</title>
        <authorList>
            <person name="Kristyanto S."/>
            <person name="Kim J.M."/>
            <person name="Jeon C.O."/>
        </authorList>
    </citation>
    <scope>NUCLEOTIDE SEQUENCE</scope>
    <source>
        <strain evidence="8">G2-23</strain>
    </source>
</reference>
<feature type="binding site" evidence="5">
    <location>
        <begin position="199"/>
        <end position="202"/>
    </location>
    <ligand>
        <name>substrate</name>
    </ligand>
</feature>
<dbReference type="Gene3D" id="1.10.8.10">
    <property type="entry name" value="DNA helicase RuvA subunit, C-terminal domain"/>
    <property type="match status" value="1"/>
</dbReference>
<feature type="binding site" evidence="5">
    <location>
        <position position="185"/>
    </location>
    <ligand>
        <name>S-adenosyl-L-methionine</name>
        <dbReference type="ChEBI" id="CHEBI:59789"/>
    </ligand>
</feature>
<dbReference type="GO" id="GO:0102559">
    <property type="term" value="F:peptide chain release factor N(5)-glutamine methyltransferase activity"/>
    <property type="evidence" value="ECO:0007669"/>
    <property type="project" value="UniProtKB-EC"/>
</dbReference>
<sequence length="303" mass="31525">MARLDLSGATTLRDGWLEMRAAFRAAGLESADLDARLLSSSLAGIEPHHLTTEAQSVLDESLRERLAEAGNARLQGKPVHRILGMRDFYGLPFLLSAATLEPRPDTETLVIAALPHVHATLERKGTCSIVDLGIGTGAVGLALLAECPQANGLGVDVSAEAVATALGNADRLGLSARYRAAVGDWLSGIEDRFDLVVSNPPYIPTADLAGLSLEVTGHDPLLALDGGDDGLDAYRVLASQVGARLMPGGQVAMEIGIGQGSSVTGLFCAAGFELSGKFADLGGVERALLFHLPEARAGADKNN</sequence>
<dbReference type="GO" id="GO:0032259">
    <property type="term" value="P:methylation"/>
    <property type="evidence" value="ECO:0007669"/>
    <property type="project" value="UniProtKB-KW"/>
</dbReference>
<evidence type="ECO:0000313" key="9">
    <source>
        <dbReference type="Proteomes" id="UP001073227"/>
    </source>
</evidence>
<dbReference type="Proteomes" id="UP001073227">
    <property type="component" value="Unassembled WGS sequence"/>
</dbReference>